<dbReference type="PROSITE" id="PS50943">
    <property type="entry name" value="HTH_CROC1"/>
    <property type="match status" value="1"/>
</dbReference>
<dbReference type="InterPro" id="IPR010982">
    <property type="entry name" value="Lambda_DNA-bd_dom_sf"/>
</dbReference>
<dbReference type="SUPFAM" id="SSF47413">
    <property type="entry name" value="lambda repressor-like DNA-binding domains"/>
    <property type="match status" value="1"/>
</dbReference>
<dbReference type="Proteomes" id="UP001589693">
    <property type="component" value="Unassembled WGS sequence"/>
</dbReference>
<dbReference type="InterPro" id="IPR001387">
    <property type="entry name" value="Cro/C1-type_HTH"/>
</dbReference>
<keyword evidence="4" id="KW-1185">Reference proteome</keyword>
<organism evidence="3 4">
    <name type="scientific">Allokutzneria oryzae</name>
    <dbReference type="NCBI Taxonomy" id="1378989"/>
    <lineage>
        <taxon>Bacteria</taxon>
        <taxon>Bacillati</taxon>
        <taxon>Actinomycetota</taxon>
        <taxon>Actinomycetes</taxon>
        <taxon>Pseudonocardiales</taxon>
        <taxon>Pseudonocardiaceae</taxon>
        <taxon>Allokutzneria</taxon>
    </lineage>
</organism>
<comment type="caution">
    <text evidence="3">The sequence shown here is derived from an EMBL/GenBank/DDBJ whole genome shotgun (WGS) entry which is preliminary data.</text>
</comment>
<dbReference type="RefSeq" id="WP_377858704.1">
    <property type="nucleotide sequence ID" value="NZ_JBHLZU010000024.1"/>
</dbReference>
<feature type="domain" description="HTH cro/C1-type" evidence="2">
    <location>
        <begin position="113"/>
        <end position="161"/>
    </location>
</feature>
<protein>
    <submittedName>
        <fullName evidence="3">Helix-turn-helix domain-containing protein</fullName>
    </submittedName>
</protein>
<name>A0ABV6A3W7_9PSEU</name>
<reference evidence="3 4" key="1">
    <citation type="submission" date="2024-09" db="EMBL/GenBank/DDBJ databases">
        <authorList>
            <person name="Sun Q."/>
            <person name="Mori K."/>
        </authorList>
    </citation>
    <scope>NUCLEOTIDE SEQUENCE [LARGE SCALE GENOMIC DNA]</scope>
    <source>
        <strain evidence="3 4">TBRC 7907</strain>
    </source>
</reference>
<evidence type="ECO:0000259" key="2">
    <source>
        <dbReference type="PROSITE" id="PS50943"/>
    </source>
</evidence>
<dbReference type="Pfam" id="PF01381">
    <property type="entry name" value="HTH_3"/>
    <property type="match status" value="1"/>
</dbReference>
<dbReference type="Gene3D" id="1.10.260.40">
    <property type="entry name" value="lambda repressor-like DNA-binding domains"/>
    <property type="match status" value="1"/>
</dbReference>
<evidence type="ECO:0000256" key="1">
    <source>
        <dbReference type="SAM" id="MobiDB-lite"/>
    </source>
</evidence>
<proteinExistence type="predicted"/>
<evidence type="ECO:0000313" key="3">
    <source>
        <dbReference type="EMBL" id="MFB9907835.1"/>
    </source>
</evidence>
<gene>
    <name evidence="3" type="ORF">ACFFQA_28195</name>
</gene>
<accession>A0ABV6A3W7</accession>
<dbReference type="EMBL" id="JBHLZU010000024">
    <property type="protein sequence ID" value="MFB9907835.1"/>
    <property type="molecule type" value="Genomic_DNA"/>
</dbReference>
<sequence>MVLTKVFSARPSAVPGVQDFVRHCLAEAPLTEADNREVHRTILRVLLEAAGPAGKIQVSCRRYPDRVELDVLPTVVEHRHPVGGQPDGSLPPRSVAPQAAEPAAAVPSFAEWMAEALRREGITREAAARQLGVSVKTVSRWVGGETEPRLRELRRVQERFGDVRLH</sequence>
<feature type="region of interest" description="Disordered" evidence="1">
    <location>
        <begin position="78"/>
        <end position="101"/>
    </location>
</feature>
<evidence type="ECO:0000313" key="4">
    <source>
        <dbReference type="Proteomes" id="UP001589693"/>
    </source>
</evidence>
<dbReference type="CDD" id="cd00093">
    <property type="entry name" value="HTH_XRE"/>
    <property type="match status" value="1"/>
</dbReference>
<dbReference type="SMART" id="SM00530">
    <property type="entry name" value="HTH_XRE"/>
    <property type="match status" value="1"/>
</dbReference>